<reference evidence="2" key="1">
    <citation type="submission" date="2021-01" db="EMBL/GenBank/DDBJ databases">
        <authorList>
            <person name="Corre E."/>
            <person name="Pelletier E."/>
            <person name="Niang G."/>
            <person name="Scheremetjew M."/>
            <person name="Finn R."/>
            <person name="Kale V."/>
            <person name="Holt S."/>
            <person name="Cochrane G."/>
            <person name="Meng A."/>
            <person name="Brown T."/>
            <person name="Cohen L."/>
        </authorList>
    </citation>
    <scope>NUCLEOTIDE SEQUENCE</scope>
    <source>
        <strain evidence="2">RCC927</strain>
    </source>
</reference>
<organism evidence="2">
    <name type="scientific">Prasinoderma singulare</name>
    <dbReference type="NCBI Taxonomy" id="676789"/>
    <lineage>
        <taxon>Eukaryota</taxon>
        <taxon>Viridiplantae</taxon>
        <taxon>Prasinodermophyta</taxon>
        <taxon>Prasinodermophyceae</taxon>
        <taxon>Prasinodermales</taxon>
        <taxon>Prasinodermaceae</taxon>
        <taxon>Prasinoderma</taxon>
    </lineage>
</organism>
<dbReference type="GO" id="GO:0005783">
    <property type="term" value="C:endoplasmic reticulum"/>
    <property type="evidence" value="ECO:0007669"/>
    <property type="project" value="TreeGrafter"/>
</dbReference>
<name>A0A7S3C0G0_9VIRI</name>
<feature type="transmembrane region" description="Helical" evidence="1">
    <location>
        <begin position="16"/>
        <end position="36"/>
    </location>
</feature>
<keyword evidence="1" id="KW-0472">Membrane</keyword>
<dbReference type="EMBL" id="HBHY01020105">
    <property type="protein sequence ID" value="CAE0150621.1"/>
    <property type="molecule type" value="Transcribed_RNA"/>
</dbReference>
<feature type="transmembrane region" description="Helical" evidence="1">
    <location>
        <begin position="104"/>
        <end position="122"/>
    </location>
</feature>
<keyword evidence="1" id="KW-1133">Transmembrane helix</keyword>
<evidence type="ECO:0000256" key="1">
    <source>
        <dbReference type="SAM" id="Phobius"/>
    </source>
</evidence>
<protein>
    <submittedName>
        <fullName evidence="2">Uncharacterized protein</fullName>
    </submittedName>
</protein>
<dbReference type="Pfam" id="PF06127">
    <property type="entry name" value="Mpo1-like"/>
    <property type="match status" value="1"/>
</dbReference>
<dbReference type="GO" id="GO:0016020">
    <property type="term" value="C:membrane"/>
    <property type="evidence" value="ECO:0007669"/>
    <property type="project" value="GOC"/>
</dbReference>
<accession>A0A7S3C0G0</accession>
<evidence type="ECO:0000313" key="2">
    <source>
        <dbReference type="EMBL" id="CAE0150621.1"/>
    </source>
</evidence>
<keyword evidence="1" id="KW-0812">Transmembrane</keyword>
<dbReference type="InterPro" id="IPR009305">
    <property type="entry name" value="Mpo1-like"/>
</dbReference>
<dbReference type="PANTHER" id="PTHR28026:SF9">
    <property type="entry name" value="2-HYDROXY-PALMITIC ACID DIOXYGENASE MPO1"/>
    <property type="match status" value="1"/>
</dbReference>
<gene>
    <name evidence="2" type="ORF">PSIN1315_LOCUS12858</name>
</gene>
<proteinExistence type="predicted"/>
<feature type="transmembrane region" description="Helical" evidence="1">
    <location>
        <begin position="134"/>
        <end position="156"/>
    </location>
</feature>
<dbReference type="GO" id="GO:0046521">
    <property type="term" value="P:sphingoid catabolic process"/>
    <property type="evidence" value="ECO:0007669"/>
    <property type="project" value="TreeGrafter"/>
</dbReference>
<dbReference type="PANTHER" id="PTHR28026">
    <property type="entry name" value="DUF962 DOMAIN PROTEIN (AFU_ORTHOLOGUE AFUA_8G05310)"/>
    <property type="match status" value="1"/>
</dbReference>
<feature type="transmembrane region" description="Helical" evidence="1">
    <location>
        <begin position="48"/>
        <end position="72"/>
    </location>
</feature>
<sequence>MLTFYYSFHLNQFNKVIQIVFTPAVQWTFLVGLCYTPRVSKSPADLEINGHPLVSLNGAFVLIALYCTYYIYLDRLFGMAYSVVAAPPLYLFAQVFFASVGRTLAWRYALAIHLLSWAIQLVSHCLLERRKPALLSALQASMLVGPLFSFTEILFLGGYRRSLYNRVHARAKREIDIARGRLSPPSSPSKPRRR</sequence>
<feature type="transmembrane region" description="Helical" evidence="1">
    <location>
        <begin position="78"/>
        <end position="97"/>
    </location>
</feature>
<dbReference type="AlphaFoldDB" id="A0A7S3C0G0"/>